<dbReference type="EMBL" id="CADEAL010000961">
    <property type="protein sequence ID" value="CAB1427334.1"/>
    <property type="molecule type" value="Genomic_DNA"/>
</dbReference>
<dbReference type="Proteomes" id="UP001153269">
    <property type="component" value="Unassembled WGS sequence"/>
</dbReference>
<evidence type="ECO:0000313" key="1">
    <source>
        <dbReference type="EMBL" id="CAB1427334.1"/>
    </source>
</evidence>
<comment type="caution">
    <text evidence="1">The sequence shown here is derived from an EMBL/GenBank/DDBJ whole genome shotgun (WGS) entry which is preliminary data.</text>
</comment>
<proteinExistence type="predicted"/>
<reference evidence="1" key="1">
    <citation type="submission" date="2020-03" db="EMBL/GenBank/DDBJ databases">
        <authorList>
            <person name="Weist P."/>
        </authorList>
    </citation>
    <scope>NUCLEOTIDE SEQUENCE</scope>
</reference>
<organism evidence="1 2">
    <name type="scientific">Pleuronectes platessa</name>
    <name type="common">European plaice</name>
    <dbReference type="NCBI Taxonomy" id="8262"/>
    <lineage>
        <taxon>Eukaryota</taxon>
        <taxon>Metazoa</taxon>
        <taxon>Chordata</taxon>
        <taxon>Craniata</taxon>
        <taxon>Vertebrata</taxon>
        <taxon>Euteleostomi</taxon>
        <taxon>Actinopterygii</taxon>
        <taxon>Neopterygii</taxon>
        <taxon>Teleostei</taxon>
        <taxon>Neoteleostei</taxon>
        <taxon>Acanthomorphata</taxon>
        <taxon>Carangaria</taxon>
        <taxon>Pleuronectiformes</taxon>
        <taxon>Pleuronectoidei</taxon>
        <taxon>Pleuronectidae</taxon>
        <taxon>Pleuronectes</taxon>
    </lineage>
</organism>
<gene>
    <name evidence="1" type="ORF">PLEPLA_LOCUS15273</name>
</gene>
<name>A0A9N7UBR2_PLEPL</name>
<sequence>MYILHWSRTDDQGGKDSYSSSHWSDRVDRFTASALRLLEAQSSSTNLSSSLLKWIFGLRLEQCLPTAAGDKSLGRLQSVIRAVMSVSLCPPPKQGHNYSFEPVMTRPEKIHDCLLDSTSWWRWDHILGHSTTVRSKNYHRSLRLLQLRFSGNFGTRLSLHCSTSCASVFSRLRAGM</sequence>
<dbReference type="AlphaFoldDB" id="A0A9N7UBR2"/>
<protein>
    <submittedName>
        <fullName evidence="1">Uncharacterized protein</fullName>
    </submittedName>
</protein>
<keyword evidence="2" id="KW-1185">Reference proteome</keyword>
<accession>A0A9N7UBR2</accession>
<evidence type="ECO:0000313" key="2">
    <source>
        <dbReference type="Proteomes" id="UP001153269"/>
    </source>
</evidence>